<keyword evidence="1" id="KW-1133">Transmembrane helix</keyword>
<evidence type="ECO:0000256" key="1">
    <source>
        <dbReference type="SAM" id="Phobius"/>
    </source>
</evidence>
<keyword evidence="1" id="KW-0472">Membrane</keyword>
<evidence type="ECO:0000313" key="3">
    <source>
        <dbReference type="Proteomes" id="UP000053144"/>
    </source>
</evidence>
<dbReference type="EMBL" id="CM003381">
    <property type="protein sequence ID" value="KOM57607.1"/>
    <property type="molecule type" value="Genomic_DNA"/>
</dbReference>
<keyword evidence="1" id="KW-0812">Transmembrane</keyword>
<proteinExistence type="predicted"/>
<organism evidence="2 3">
    <name type="scientific">Phaseolus angularis</name>
    <name type="common">Azuki bean</name>
    <name type="synonym">Vigna angularis</name>
    <dbReference type="NCBI Taxonomy" id="3914"/>
    <lineage>
        <taxon>Eukaryota</taxon>
        <taxon>Viridiplantae</taxon>
        <taxon>Streptophyta</taxon>
        <taxon>Embryophyta</taxon>
        <taxon>Tracheophyta</taxon>
        <taxon>Spermatophyta</taxon>
        <taxon>Magnoliopsida</taxon>
        <taxon>eudicotyledons</taxon>
        <taxon>Gunneridae</taxon>
        <taxon>Pentapetalae</taxon>
        <taxon>rosids</taxon>
        <taxon>fabids</taxon>
        <taxon>Fabales</taxon>
        <taxon>Fabaceae</taxon>
        <taxon>Papilionoideae</taxon>
        <taxon>50 kb inversion clade</taxon>
        <taxon>NPAAA clade</taxon>
        <taxon>indigoferoid/millettioid clade</taxon>
        <taxon>Phaseoleae</taxon>
        <taxon>Vigna</taxon>
    </lineage>
</organism>
<name>A0A0L9VRW6_PHAAN</name>
<evidence type="ECO:0000313" key="2">
    <source>
        <dbReference type="EMBL" id="KOM57607.1"/>
    </source>
</evidence>
<sequence>MVQKGLKGEETIEVRDAKMDFDSIILDCELCDIRPDVIIQNDWESFHFCCDDSVTITQIEVEDTNKIWVDAPLLLHKMRVLLQFDIHYCLALLQGFIRAAPPFRSRCSSVSLLVRALLLCFISVGLLLLRSSDVMLFSSHSRDMLDAPRVRLLAGTLPQLLDGVLFMDGVLFKGREFFKLDGAAVWLLDRGVLPHAAAVLLLQPLDVLDQAEEYACVVCSCVLPAGSVGRGWCSCLPFSPPRNKAFCCWKNKRNVSPFP</sequence>
<accession>A0A0L9VRW6</accession>
<dbReference type="AlphaFoldDB" id="A0A0L9VRW6"/>
<dbReference type="Gramene" id="KOM57607">
    <property type="protein sequence ID" value="KOM57607"/>
    <property type="gene ID" value="LR48_Vigan11g064000"/>
</dbReference>
<protein>
    <submittedName>
        <fullName evidence="2">Uncharacterized protein</fullName>
    </submittedName>
</protein>
<reference evidence="3" key="1">
    <citation type="journal article" date="2015" name="Proc. Natl. Acad. Sci. U.S.A.">
        <title>Genome sequencing of adzuki bean (Vigna angularis) provides insight into high starch and low fat accumulation and domestication.</title>
        <authorList>
            <person name="Yang K."/>
            <person name="Tian Z."/>
            <person name="Chen C."/>
            <person name="Luo L."/>
            <person name="Zhao B."/>
            <person name="Wang Z."/>
            <person name="Yu L."/>
            <person name="Li Y."/>
            <person name="Sun Y."/>
            <person name="Li W."/>
            <person name="Chen Y."/>
            <person name="Li Y."/>
            <person name="Zhang Y."/>
            <person name="Ai D."/>
            <person name="Zhao J."/>
            <person name="Shang C."/>
            <person name="Ma Y."/>
            <person name="Wu B."/>
            <person name="Wang M."/>
            <person name="Gao L."/>
            <person name="Sun D."/>
            <person name="Zhang P."/>
            <person name="Guo F."/>
            <person name="Wang W."/>
            <person name="Li Y."/>
            <person name="Wang J."/>
            <person name="Varshney R.K."/>
            <person name="Wang J."/>
            <person name="Ling H.Q."/>
            <person name="Wan P."/>
        </authorList>
    </citation>
    <scope>NUCLEOTIDE SEQUENCE</scope>
    <source>
        <strain evidence="3">cv. Jingnong 6</strain>
    </source>
</reference>
<dbReference type="Proteomes" id="UP000053144">
    <property type="component" value="Chromosome 11"/>
</dbReference>
<gene>
    <name evidence="2" type="ORF">LR48_Vigan11g064000</name>
</gene>
<feature type="transmembrane region" description="Helical" evidence="1">
    <location>
        <begin position="112"/>
        <end position="132"/>
    </location>
</feature>